<evidence type="ECO:0000313" key="2">
    <source>
        <dbReference type="EMBL" id="KAK1363092.1"/>
    </source>
</evidence>
<dbReference type="Pfam" id="PF00646">
    <property type="entry name" value="F-box"/>
    <property type="match status" value="1"/>
</dbReference>
<proteinExistence type="predicted"/>
<dbReference type="Proteomes" id="UP001237642">
    <property type="component" value="Unassembled WGS sequence"/>
</dbReference>
<dbReference type="NCBIfam" id="TIGR01640">
    <property type="entry name" value="F_box_assoc_1"/>
    <property type="match status" value="1"/>
</dbReference>
<protein>
    <submittedName>
        <fullName evidence="2">F-box domain-containing protein</fullName>
    </submittedName>
</protein>
<name>A0AAD8M830_9APIA</name>
<dbReference type="SMART" id="SM00256">
    <property type="entry name" value="FBOX"/>
    <property type="match status" value="1"/>
</dbReference>
<gene>
    <name evidence="2" type="ORF">POM88_038653</name>
</gene>
<reference evidence="2" key="1">
    <citation type="submission" date="2023-02" db="EMBL/GenBank/DDBJ databases">
        <title>Genome of toxic invasive species Heracleum sosnowskyi carries increased number of genes despite the absence of recent whole-genome duplications.</title>
        <authorList>
            <person name="Schelkunov M."/>
            <person name="Shtratnikova V."/>
            <person name="Makarenko M."/>
            <person name="Klepikova A."/>
            <person name="Omelchenko D."/>
            <person name="Novikova G."/>
            <person name="Obukhova E."/>
            <person name="Bogdanov V."/>
            <person name="Penin A."/>
            <person name="Logacheva M."/>
        </authorList>
    </citation>
    <scope>NUCLEOTIDE SEQUENCE</scope>
    <source>
        <strain evidence="2">Hsosn_3</strain>
        <tissue evidence="2">Leaf</tissue>
    </source>
</reference>
<dbReference type="InterPro" id="IPR006527">
    <property type="entry name" value="F-box-assoc_dom_typ1"/>
</dbReference>
<keyword evidence="3" id="KW-1185">Reference proteome</keyword>
<feature type="domain" description="F-box" evidence="1">
    <location>
        <begin position="26"/>
        <end position="66"/>
    </location>
</feature>
<accession>A0AAD8M830</accession>
<dbReference type="InterPro" id="IPR017451">
    <property type="entry name" value="F-box-assoc_interact_dom"/>
</dbReference>
<dbReference type="InterPro" id="IPR055290">
    <property type="entry name" value="At3g26010-like"/>
</dbReference>
<organism evidence="2 3">
    <name type="scientific">Heracleum sosnowskyi</name>
    <dbReference type="NCBI Taxonomy" id="360622"/>
    <lineage>
        <taxon>Eukaryota</taxon>
        <taxon>Viridiplantae</taxon>
        <taxon>Streptophyta</taxon>
        <taxon>Embryophyta</taxon>
        <taxon>Tracheophyta</taxon>
        <taxon>Spermatophyta</taxon>
        <taxon>Magnoliopsida</taxon>
        <taxon>eudicotyledons</taxon>
        <taxon>Gunneridae</taxon>
        <taxon>Pentapetalae</taxon>
        <taxon>asterids</taxon>
        <taxon>campanulids</taxon>
        <taxon>Apiales</taxon>
        <taxon>Apiaceae</taxon>
        <taxon>Apioideae</taxon>
        <taxon>apioid superclade</taxon>
        <taxon>Tordylieae</taxon>
        <taxon>Tordyliinae</taxon>
        <taxon>Heracleum</taxon>
    </lineage>
</organism>
<dbReference type="InterPro" id="IPR011043">
    <property type="entry name" value="Gal_Oxase/kelch_b-propeller"/>
</dbReference>
<dbReference type="Gene3D" id="1.20.1280.50">
    <property type="match status" value="1"/>
</dbReference>
<evidence type="ECO:0000313" key="3">
    <source>
        <dbReference type="Proteomes" id="UP001237642"/>
    </source>
</evidence>
<sequence length="403" mass="46159">MDMVTKFKSSSRLKSSSSSVQVVLNQDENLLTLILSRVPWKQLMSLKCVSRQWRSLITNPQFTSLCHNLLPLRASGLFIQHCDKVRFVALDDQDSTRSPFRTLTFAPHDPYPRSVRILRSCNGLLLCSTTHSASLIQHKCYVYNPSNNQLAILPKHRPTTPVDYIGLAFDPSKSLHYKVIAFVKTSQSHNNVGDFHIYSSKTKTWNVSLQSFLRVPGLQFDGGVYWHGCMHWLSTGVSNCLYFNVDKGTLETFPRPPIVGRSTLKGSLYFGESEDHLHVTEVTSYDTSLSVYEMKSDYSEWFVKYRINLAPISKVFPDMMKHEACFEGHRYAVGVLSLIRRENFQEDSFLVLEIPGKAIRYNLVDRSFKVIWVSSVDFSPEEVKIWAFGQLKVWPYIETLSCV</sequence>
<dbReference type="SUPFAM" id="SSF81383">
    <property type="entry name" value="F-box domain"/>
    <property type="match status" value="1"/>
</dbReference>
<dbReference type="SUPFAM" id="SSF50965">
    <property type="entry name" value="Galactose oxidase, central domain"/>
    <property type="match status" value="1"/>
</dbReference>
<evidence type="ECO:0000259" key="1">
    <source>
        <dbReference type="SMART" id="SM00256"/>
    </source>
</evidence>
<dbReference type="InterPro" id="IPR036047">
    <property type="entry name" value="F-box-like_dom_sf"/>
</dbReference>
<reference evidence="2" key="2">
    <citation type="submission" date="2023-05" db="EMBL/GenBank/DDBJ databases">
        <authorList>
            <person name="Schelkunov M.I."/>
        </authorList>
    </citation>
    <scope>NUCLEOTIDE SEQUENCE</scope>
    <source>
        <strain evidence="2">Hsosn_3</strain>
        <tissue evidence="2">Leaf</tissue>
    </source>
</reference>
<dbReference type="EMBL" id="JAUIZM010000009">
    <property type="protein sequence ID" value="KAK1363092.1"/>
    <property type="molecule type" value="Genomic_DNA"/>
</dbReference>
<comment type="caution">
    <text evidence="2">The sequence shown here is derived from an EMBL/GenBank/DDBJ whole genome shotgun (WGS) entry which is preliminary data.</text>
</comment>
<dbReference type="InterPro" id="IPR001810">
    <property type="entry name" value="F-box_dom"/>
</dbReference>
<dbReference type="Pfam" id="PF07734">
    <property type="entry name" value="FBA_1"/>
    <property type="match status" value="1"/>
</dbReference>
<dbReference type="PANTHER" id="PTHR35546">
    <property type="entry name" value="F-BOX PROTEIN INTERACTION DOMAIN PROTEIN-RELATED"/>
    <property type="match status" value="1"/>
</dbReference>
<dbReference type="AlphaFoldDB" id="A0AAD8M830"/>
<dbReference type="PANTHER" id="PTHR35546:SF115">
    <property type="entry name" value="F-BOX DOMAIN-CONTAINING PROTEIN"/>
    <property type="match status" value="1"/>
</dbReference>